<gene>
    <name evidence="1" type="primary">56</name>
    <name evidence="1" type="ORF">SEA_HONK_56</name>
</gene>
<evidence type="ECO:0000313" key="1">
    <source>
        <dbReference type="EMBL" id="QWY81879.1"/>
    </source>
</evidence>
<protein>
    <submittedName>
        <fullName evidence="1">Uncharacterized protein</fullName>
    </submittedName>
</protein>
<accession>A0A8F3INX4</accession>
<dbReference type="Proteomes" id="UP000693682">
    <property type="component" value="Segment"/>
</dbReference>
<reference evidence="1" key="1">
    <citation type="submission" date="2021-04" db="EMBL/GenBank/DDBJ databases">
        <authorList>
            <person name="Ulbrich M."/>
            <person name="Aldana K.S."/>
            <person name="Brown J.W."/>
            <person name="Campbell D.M."/>
            <person name="Chai A.E."/>
            <person name="Dalson K.A."/>
            <person name="Dembinski E."/>
            <person name="Gomez D.E."/>
            <person name="Gupta K."/>
            <person name="Guyot M."/>
            <person name="Hocutt K.M."/>
            <person name="Holsinger J.M."/>
            <person name="Ibarra L.A."/>
            <person name="Jeon T.-Y."/>
            <person name="Mackenzie M."/>
            <person name="Marquez I.-P.P."/>
            <person name="Mathenge R.W."/>
            <person name="Mo B.F."/>
            <person name="Nelson S."/>
            <person name="Zepeda J."/>
            <person name="Zhang L.J."/>
            <person name="Ngo R."/>
            <person name="Tse V.Y."/>
            <person name="Garlena R.A."/>
            <person name="Russell D.A."/>
            <person name="Pope W.H."/>
            <person name="Jacobs-Sera D."/>
            <person name="Hatfull G.F."/>
            <person name="Reddi K."/>
            <person name="Moberg-Parker J."/>
            <person name="Freise A.C."/>
        </authorList>
    </citation>
    <scope>NUCLEOTIDE SEQUENCE</scope>
</reference>
<name>A0A8F3INX4_9CAUD</name>
<evidence type="ECO:0000313" key="2">
    <source>
        <dbReference type="Proteomes" id="UP000693682"/>
    </source>
</evidence>
<proteinExistence type="predicted"/>
<sequence>MTNTDKLIARIDRVHAHIARNPHERAELAPHLRELEEKLLKAL</sequence>
<organism evidence="1 2">
    <name type="scientific">Microbacterium phage Honk</name>
    <dbReference type="NCBI Taxonomy" id="2836095"/>
    <lineage>
        <taxon>Viruses</taxon>
        <taxon>Duplodnaviria</taxon>
        <taxon>Heunggongvirae</taxon>
        <taxon>Uroviricota</taxon>
        <taxon>Caudoviricetes</taxon>
        <taxon>Casidaviridae</taxon>
        <taxon>Honkvirus</taxon>
        <taxon>Honkvirus honk</taxon>
    </lineage>
</organism>
<keyword evidence="2" id="KW-1185">Reference proteome</keyword>
<dbReference type="EMBL" id="MW862981">
    <property type="protein sequence ID" value="QWY81879.1"/>
    <property type="molecule type" value="Genomic_DNA"/>
</dbReference>